<dbReference type="KEGG" id="pbm:CL52_11115"/>
<evidence type="ECO:0000313" key="4">
    <source>
        <dbReference type="EMBL" id="AJE15557.1"/>
    </source>
</evidence>
<dbReference type="InterPro" id="IPR029063">
    <property type="entry name" value="SAM-dependent_MTases_sf"/>
</dbReference>
<dbReference type="Proteomes" id="UP000182276">
    <property type="component" value="Unassembled WGS sequence"/>
</dbReference>
<evidence type="ECO:0000313" key="6">
    <source>
        <dbReference type="Proteomes" id="UP000031271"/>
    </source>
</evidence>
<organism evidence="4 6">
    <name type="scientific">Stutzerimonas balearica DSM 6083</name>
    <dbReference type="NCBI Taxonomy" id="1123016"/>
    <lineage>
        <taxon>Bacteria</taxon>
        <taxon>Pseudomonadati</taxon>
        <taxon>Pseudomonadota</taxon>
        <taxon>Gammaproteobacteria</taxon>
        <taxon>Pseudomonadales</taxon>
        <taxon>Pseudomonadaceae</taxon>
        <taxon>Stutzerimonas</taxon>
    </lineage>
</organism>
<name>A0A8D4C753_9GAMM</name>
<dbReference type="NCBIfam" id="TIGR03438">
    <property type="entry name" value="egtD_ergothio"/>
    <property type="match status" value="1"/>
</dbReference>
<dbReference type="EMBL" id="FNHO01000005">
    <property type="protein sequence ID" value="SDM47843.1"/>
    <property type="molecule type" value="Genomic_DNA"/>
</dbReference>
<dbReference type="Pfam" id="PF10017">
    <property type="entry name" value="Methyltransf_33"/>
    <property type="match status" value="1"/>
</dbReference>
<proteinExistence type="predicted"/>
<dbReference type="EMBL" id="CP007511">
    <property type="protein sequence ID" value="AJE15557.1"/>
    <property type="molecule type" value="Genomic_DNA"/>
</dbReference>
<evidence type="ECO:0000256" key="2">
    <source>
        <dbReference type="ARBA" id="ARBA00022679"/>
    </source>
</evidence>
<keyword evidence="1 4" id="KW-0489">Methyltransferase</keyword>
<reference evidence="4 6" key="3">
    <citation type="journal article" name="Genome Announc.">
        <title>Complete Genome Sequence of Pseudomonas balearica DSM 6083T.</title>
        <authorList>
            <person name="Bennasar-Figueras A."/>
            <person name="Salva-Serra F."/>
            <person name="Jaen-Luchoro D."/>
            <person name="Segui C."/>
            <person name="Aliaga F."/>
            <person name="Busquets A."/>
            <person name="Gomila M."/>
            <person name="Moore E.R."/>
            <person name="Lalucat J."/>
        </authorList>
    </citation>
    <scope>NUCLEOTIDE SEQUENCE [LARGE SCALE GENOMIC DNA]</scope>
    <source>
        <strain evidence="6">DSM 6083</strain>
        <strain evidence="4">DSM6083</strain>
    </source>
</reference>
<dbReference type="InterPro" id="IPR051128">
    <property type="entry name" value="EgtD_Methyltrsf_superfamily"/>
</dbReference>
<gene>
    <name evidence="4" type="ORF">CL52_11115</name>
    <name evidence="5" type="ORF">SAMN05660875_105134</name>
</gene>
<dbReference type="RefSeq" id="WP_043220582.1">
    <property type="nucleotide sequence ID" value="NZ_CP007511.1"/>
</dbReference>
<dbReference type="PANTHER" id="PTHR43397:SF1">
    <property type="entry name" value="ERGOTHIONEINE BIOSYNTHESIS PROTEIN 1"/>
    <property type="match status" value="1"/>
</dbReference>
<dbReference type="CDD" id="cd02440">
    <property type="entry name" value="AdoMet_MTases"/>
    <property type="match status" value="1"/>
</dbReference>
<dbReference type="Proteomes" id="UP000031271">
    <property type="component" value="Chromosome"/>
</dbReference>
<accession>A0A8D4C753</accession>
<dbReference type="Gene3D" id="3.40.50.150">
    <property type="entry name" value="Vaccinia Virus protein VP39"/>
    <property type="match status" value="1"/>
</dbReference>
<dbReference type="InterPro" id="IPR017804">
    <property type="entry name" value="MeTrfase_EgtD-like"/>
</dbReference>
<sequence>MALAIRFHDQLASSSHSCLRDDALAGFAATPKWASPKYFYDRRGSELFEQITEQPEYYPTRTEERILREAAGEIAAIAGPEADLIEFGSGASRKVRLLLEAMRPASYLGIDISEDFLRSSTQKLAADYSWLDVHALCADFSDELHLPEGFDSSCPLAFFPGSSIGNFTPTQAQQFLTRLHSLLPVGGGLLVGVDLVKDKAVLEAAYNDAAGVTAAFNLNLLERIRRELDSDIDPARFSHKAIFNEGQSRIEMHLVSREAQQVTIEGRRFRFAKGETLHTENSYKYSLQSFAALARSAGYTSLAQWTDADRLFSVHYLQRTA</sequence>
<dbReference type="InterPro" id="IPR035094">
    <property type="entry name" value="EgtD"/>
</dbReference>
<dbReference type="SUPFAM" id="SSF53335">
    <property type="entry name" value="S-adenosyl-L-methionine-dependent methyltransferases"/>
    <property type="match status" value="1"/>
</dbReference>
<evidence type="ECO:0000313" key="5">
    <source>
        <dbReference type="EMBL" id="SDM47843.1"/>
    </source>
</evidence>
<reference evidence="5 7" key="2">
    <citation type="submission" date="2016-10" db="EMBL/GenBank/DDBJ databases">
        <authorList>
            <person name="Varghese N."/>
            <person name="Submissions S."/>
        </authorList>
    </citation>
    <scope>NUCLEOTIDE SEQUENCE [LARGE SCALE GENOMIC DNA]</scope>
    <source>
        <strain evidence="5 7">DSM 6083</strain>
    </source>
</reference>
<dbReference type="GO" id="GO:0032259">
    <property type="term" value="P:methylation"/>
    <property type="evidence" value="ECO:0007669"/>
    <property type="project" value="UniProtKB-KW"/>
</dbReference>
<dbReference type="InterPro" id="IPR019257">
    <property type="entry name" value="MeTrfase_dom"/>
</dbReference>
<dbReference type="GO" id="GO:0008168">
    <property type="term" value="F:methyltransferase activity"/>
    <property type="evidence" value="ECO:0007669"/>
    <property type="project" value="UniProtKB-KW"/>
</dbReference>
<evidence type="ECO:0000313" key="7">
    <source>
        <dbReference type="Proteomes" id="UP000182276"/>
    </source>
</evidence>
<evidence type="ECO:0000259" key="3">
    <source>
        <dbReference type="Pfam" id="PF10017"/>
    </source>
</evidence>
<dbReference type="PIRSF" id="PIRSF018005">
    <property type="entry name" value="UCP018005"/>
    <property type="match status" value="1"/>
</dbReference>
<evidence type="ECO:0000256" key="1">
    <source>
        <dbReference type="ARBA" id="ARBA00022603"/>
    </source>
</evidence>
<protein>
    <submittedName>
        <fullName evidence="4 5">Methyltransferase</fullName>
    </submittedName>
</protein>
<dbReference type="PANTHER" id="PTHR43397">
    <property type="entry name" value="ERGOTHIONEINE BIOSYNTHESIS PROTEIN 1"/>
    <property type="match status" value="1"/>
</dbReference>
<keyword evidence="2 4" id="KW-0808">Transferase</keyword>
<dbReference type="AlphaFoldDB" id="A0A8D4C753"/>
<reference evidence="6" key="1">
    <citation type="submission" date="2014-03" db="EMBL/GenBank/DDBJ databases">
        <title>Complete genome of Pseudomonas balearica DSM 6083T, a sewage water isolate from an enrichment with 2-methylnaphthalene.</title>
        <authorList>
            <person name="Salva-Serra F."/>
            <person name="Jaen-Luchoro D."/>
            <person name="Busquets A."/>
            <person name="Pena A."/>
            <person name="Gomila M."/>
            <person name="Bosch R."/>
            <person name="Nogales B."/>
            <person name="Garcia-Valdes E."/>
            <person name="Lalucat J."/>
            <person name="Bennasar A."/>
        </authorList>
    </citation>
    <scope>NUCLEOTIDE SEQUENCE [LARGE SCALE GENOMIC DNA]</scope>
    <source>
        <strain evidence="6">DSM 6083</strain>
    </source>
</reference>
<dbReference type="GeneID" id="77260453"/>
<feature type="domain" description="Histidine-specific methyltransferase SAM-dependent" evidence="3">
    <location>
        <begin position="20"/>
        <end position="318"/>
    </location>
</feature>
<keyword evidence="7" id="KW-1185">Reference proteome</keyword>